<dbReference type="GO" id="GO:0005524">
    <property type="term" value="F:ATP binding"/>
    <property type="evidence" value="ECO:0007669"/>
    <property type="project" value="UniProtKB-KW"/>
</dbReference>
<evidence type="ECO:0000256" key="8">
    <source>
        <dbReference type="ARBA" id="ARBA00022842"/>
    </source>
</evidence>
<evidence type="ECO:0000256" key="6">
    <source>
        <dbReference type="ARBA" id="ARBA00022777"/>
    </source>
</evidence>
<dbReference type="OrthoDB" id="9802453at2"/>
<keyword evidence="3 9" id="KW-0808">Transferase</keyword>
<comment type="subcellular location">
    <subcellularLocation>
        <location evidence="9">Cytoplasm</location>
    </subcellularLocation>
</comment>
<feature type="binding site" evidence="9">
    <location>
        <position position="16"/>
    </location>
    <ligand>
        <name>ATP</name>
        <dbReference type="ChEBI" id="CHEBI:30616"/>
    </ligand>
</feature>
<keyword evidence="5 9" id="KW-0547">Nucleotide-binding</keyword>
<sequence>MSDAIAVFNAGSSSLKFSVFEARALRPLLHGQIEGLGSRPHLVLKAPDGAVLEEQRWGDAAVPHDADREHEQALTQLLERMPVHLQGHALCAAGHRIVHGGARFTAPVRLDAAVLTELAALTPLAPLHQPHNLAPVEALSRVAPTLPQVGCFDTAFHTTNPPVAQRFALPRALHDAGVRRYGFHGLSYEYIASQLPGIDAWAAQGRTIVLHLGNGASACALHGGQSVASSMGFTALEGLMMGTRSGSLDAGVLLWLMDERDMGPRQIEHLLYSESGLLGVSGISADMRTLLASDRPEAREAVALYTYRIQREIGSLAAALGGLDAIVFTAGIGEHAAPVREAVCQGLAWLGVRLDEAANAGASGMPDGQSARISVPGSPVTVWVVPTDEERMIARHTRRLALPDLHAA</sequence>
<evidence type="ECO:0000256" key="1">
    <source>
        <dbReference type="ARBA" id="ARBA00008748"/>
    </source>
</evidence>
<feature type="site" description="Transition state stabilizer" evidence="9">
    <location>
        <position position="184"/>
    </location>
</feature>
<comment type="function">
    <text evidence="9">Catalyzes the formation of acetyl phosphate from acetate and ATP. Can also catalyze the reverse reaction.</text>
</comment>
<dbReference type="KEGG" id="aon:DEH84_15030"/>
<evidence type="ECO:0000256" key="5">
    <source>
        <dbReference type="ARBA" id="ARBA00022741"/>
    </source>
</evidence>
<dbReference type="Pfam" id="PF00871">
    <property type="entry name" value="Acetate_kinase"/>
    <property type="match status" value="1"/>
</dbReference>
<organism evidence="11 12">
    <name type="scientific">Aquabacterium olei</name>
    <dbReference type="NCBI Taxonomy" id="1296669"/>
    <lineage>
        <taxon>Bacteria</taxon>
        <taxon>Pseudomonadati</taxon>
        <taxon>Pseudomonadota</taxon>
        <taxon>Betaproteobacteria</taxon>
        <taxon>Burkholderiales</taxon>
        <taxon>Aquabacterium</taxon>
    </lineage>
</organism>
<dbReference type="InterPro" id="IPR023865">
    <property type="entry name" value="Aliphatic_acid_kinase_CS"/>
</dbReference>
<protein>
    <recommendedName>
        <fullName evidence="9">Acetate kinase</fullName>
        <ecNumber evidence="9">2.7.2.1</ecNumber>
    </recommendedName>
    <alternativeName>
        <fullName evidence="9">Acetokinase</fullName>
    </alternativeName>
</protein>
<feature type="binding site" evidence="9">
    <location>
        <begin position="211"/>
        <end position="215"/>
    </location>
    <ligand>
        <name>ATP</name>
        <dbReference type="ChEBI" id="CHEBI:30616"/>
    </ligand>
</feature>
<dbReference type="EC" id="2.7.2.1" evidence="9"/>
<dbReference type="HAMAP" id="MF_00020">
    <property type="entry name" value="Acetate_kinase"/>
    <property type="match status" value="1"/>
</dbReference>
<gene>
    <name evidence="9" type="primary">ackA</name>
    <name evidence="11" type="ORF">DEH84_15030</name>
</gene>
<name>A0A2U8FUP5_9BURK</name>
<feature type="binding site" evidence="9">
    <location>
        <position position="96"/>
    </location>
    <ligand>
        <name>substrate</name>
    </ligand>
</feature>
<keyword evidence="8 9" id="KW-0460">Magnesium</keyword>
<dbReference type="GO" id="GO:0006083">
    <property type="term" value="P:acetate metabolic process"/>
    <property type="evidence" value="ECO:0007669"/>
    <property type="project" value="TreeGrafter"/>
</dbReference>
<dbReference type="PANTHER" id="PTHR21060">
    <property type="entry name" value="ACETATE KINASE"/>
    <property type="match status" value="1"/>
</dbReference>
<comment type="catalytic activity">
    <reaction evidence="9">
        <text>acetate + ATP = acetyl phosphate + ADP</text>
        <dbReference type="Rhea" id="RHEA:11352"/>
        <dbReference type="ChEBI" id="CHEBI:22191"/>
        <dbReference type="ChEBI" id="CHEBI:30089"/>
        <dbReference type="ChEBI" id="CHEBI:30616"/>
        <dbReference type="ChEBI" id="CHEBI:456216"/>
        <dbReference type="EC" id="2.7.2.1"/>
    </reaction>
</comment>
<dbReference type="RefSeq" id="WP_109037581.1">
    <property type="nucleotide sequence ID" value="NZ_CP029210.1"/>
</dbReference>
<dbReference type="PROSITE" id="PS01076">
    <property type="entry name" value="ACETATE_KINASE_2"/>
    <property type="match status" value="1"/>
</dbReference>
<dbReference type="PANTHER" id="PTHR21060:SF21">
    <property type="entry name" value="ACETATE KINASE"/>
    <property type="match status" value="1"/>
</dbReference>
<dbReference type="SUPFAM" id="SSF53067">
    <property type="entry name" value="Actin-like ATPase domain"/>
    <property type="match status" value="2"/>
</dbReference>
<evidence type="ECO:0000256" key="2">
    <source>
        <dbReference type="ARBA" id="ARBA00022490"/>
    </source>
</evidence>
<dbReference type="InterPro" id="IPR043129">
    <property type="entry name" value="ATPase_NBD"/>
</dbReference>
<evidence type="ECO:0000256" key="9">
    <source>
        <dbReference type="HAMAP-Rule" id="MF_00020"/>
    </source>
</evidence>
<feature type="site" description="Transition state stabilizer" evidence="9">
    <location>
        <position position="244"/>
    </location>
</feature>
<dbReference type="EMBL" id="CP029210">
    <property type="protein sequence ID" value="AWI54587.1"/>
    <property type="molecule type" value="Genomic_DNA"/>
</dbReference>
<evidence type="ECO:0000313" key="11">
    <source>
        <dbReference type="EMBL" id="AWI54587.1"/>
    </source>
</evidence>
<reference evidence="11 12" key="1">
    <citation type="submission" date="2018-05" db="EMBL/GenBank/DDBJ databases">
        <title>complete genome sequence of Aquabacterium olei NBRC 110486.</title>
        <authorList>
            <person name="Tang B."/>
            <person name="Chang J."/>
            <person name="Zhang L."/>
            <person name="Yang H."/>
        </authorList>
    </citation>
    <scope>NUCLEOTIDE SEQUENCE [LARGE SCALE GENOMIC DNA]</scope>
    <source>
        <strain evidence="11 12">NBRC 110486</strain>
    </source>
</reference>
<accession>A0A2U8FUP5</accession>
<comment type="cofactor">
    <cofactor evidence="9">
        <name>Mg(2+)</name>
        <dbReference type="ChEBI" id="CHEBI:18420"/>
    </cofactor>
    <cofactor evidence="9">
        <name>Mn(2+)</name>
        <dbReference type="ChEBI" id="CHEBI:29035"/>
    </cofactor>
    <text evidence="9">Mg(2+). Can also accept Mn(2+).</text>
</comment>
<proteinExistence type="inferred from homology"/>
<dbReference type="GO" id="GO:0000287">
    <property type="term" value="F:magnesium ion binding"/>
    <property type="evidence" value="ECO:0007669"/>
    <property type="project" value="UniProtKB-UniRule"/>
</dbReference>
<keyword evidence="7 9" id="KW-0067">ATP-binding</keyword>
<feature type="binding site" evidence="9">
    <location>
        <begin position="331"/>
        <end position="335"/>
    </location>
    <ligand>
        <name>ATP</name>
        <dbReference type="ChEBI" id="CHEBI:30616"/>
    </ligand>
</feature>
<evidence type="ECO:0000256" key="4">
    <source>
        <dbReference type="ARBA" id="ARBA00022723"/>
    </source>
</evidence>
<keyword evidence="6 9" id="KW-0418">Kinase</keyword>
<evidence type="ECO:0000313" key="12">
    <source>
        <dbReference type="Proteomes" id="UP000244892"/>
    </source>
</evidence>
<keyword evidence="4 9" id="KW-0479">Metal-binding</keyword>
<dbReference type="Proteomes" id="UP000244892">
    <property type="component" value="Chromosome"/>
</dbReference>
<dbReference type="InterPro" id="IPR000890">
    <property type="entry name" value="Aliphatic_acid_kin_short-chain"/>
</dbReference>
<comment type="subunit">
    <text evidence="9">Homodimer.</text>
</comment>
<dbReference type="PIRSF" id="PIRSF000722">
    <property type="entry name" value="Acetate_prop_kin"/>
    <property type="match status" value="1"/>
</dbReference>
<evidence type="ECO:0000256" key="10">
    <source>
        <dbReference type="RuleBase" id="RU003835"/>
    </source>
</evidence>
<dbReference type="AlphaFoldDB" id="A0A2U8FUP5"/>
<feature type="binding site" evidence="9">
    <location>
        <position position="389"/>
    </location>
    <ligand>
        <name>Mg(2+)</name>
        <dbReference type="ChEBI" id="CHEBI:18420"/>
    </ligand>
</feature>
<comment type="similarity">
    <text evidence="1 9 10">Belongs to the acetokinase family.</text>
</comment>
<dbReference type="GO" id="GO:0006085">
    <property type="term" value="P:acetyl-CoA biosynthetic process"/>
    <property type="evidence" value="ECO:0007669"/>
    <property type="project" value="UniProtKB-UniRule"/>
</dbReference>
<dbReference type="GO" id="GO:0005829">
    <property type="term" value="C:cytosol"/>
    <property type="evidence" value="ECO:0007669"/>
    <property type="project" value="TreeGrafter"/>
</dbReference>
<dbReference type="InterPro" id="IPR004372">
    <property type="entry name" value="Ac/propionate_kinase"/>
</dbReference>
<comment type="pathway">
    <text evidence="9">Metabolic intermediate biosynthesis; acetyl-CoA biosynthesis; acetyl-CoA from acetate: step 1/2.</text>
</comment>
<dbReference type="GO" id="GO:0008776">
    <property type="term" value="F:acetate kinase activity"/>
    <property type="evidence" value="ECO:0007669"/>
    <property type="project" value="UniProtKB-UniRule"/>
</dbReference>
<dbReference type="NCBIfam" id="TIGR00016">
    <property type="entry name" value="ackA"/>
    <property type="match status" value="1"/>
</dbReference>
<feature type="binding site" evidence="9">
    <location>
        <position position="9"/>
    </location>
    <ligand>
        <name>Mg(2+)</name>
        <dbReference type="ChEBI" id="CHEBI:18420"/>
    </ligand>
</feature>
<keyword evidence="12" id="KW-1185">Reference proteome</keyword>
<dbReference type="Gene3D" id="3.30.420.40">
    <property type="match status" value="2"/>
</dbReference>
<keyword evidence="2 9" id="KW-0963">Cytoplasm</keyword>
<dbReference type="PRINTS" id="PR00471">
    <property type="entry name" value="ACETATEKNASE"/>
</dbReference>
<evidence type="ECO:0000256" key="3">
    <source>
        <dbReference type="ARBA" id="ARBA00022679"/>
    </source>
</evidence>
<evidence type="ECO:0000256" key="7">
    <source>
        <dbReference type="ARBA" id="ARBA00022840"/>
    </source>
</evidence>
<feature type="active site" description="Proton donor/acceptor" evidence="9">
    <location>
        <position position="153"/>
    </location>
</feature>
<feature type="binding site" evidence="9">
    <location>
        <begin position="286"/>
        <end position="288"/>
    </location>
    <ligand>
        <name>ATP</name>
        <dbReference type="ChEBI" id="CHEBI:30616"/>
    </ligand>
</feature>
<dbReference type="UniPathway" id="UPA00340">
    <property type="reaction ID" value="UER00458"/>
</dbReference>